<feature type="compositionally biased region" description="Low complexity" evidence="1">
    <location>
        <begin position="161"/>
        <end position="173"/>
    </location>
</feature>
<sequence>MNKGSSSYYYMSSSSVTTYNENGCKRSKQQVRINKNGNVDHYYKDSIVENGQEKIIKEDGNKKYEAKEFFLPRQKQLLNWNTFFEPLWFKFPYIGNFLLDNHQEEDSDVESVEDSDVKSEEDSINEINENNNDDNKNENADEINENTGEINENEIKEDTTIQQNDKNINIIQQ</sequence>
<dbReference type="RefSeq" id="YP_010782595.1">
    <property type="nucleotide sequence ID" value="NC_075039.1"/>
</dbReference>
<feature type="compositionally biased region" description="Acidic residues" evidence="1">
    <location>
        <begin position="105"/>
        <end position="114"/>
    </location>
</feature>
<reference evidence="2" key="2">
    <citation type="journal article" date="2018" name="Nat. Commun.">
        <title>Tailed giant Tupanvirus possesses the most complete translational apparatus of the known virosphere.</title>
        <authorList>
            <person name="Abrahao J."/>
            <person name="Silva L."/>
            <person name="Silva L.S."/>
            <person name="Khalil J.Y.B."/>
            <person name="Rodrigues R."/>
            <person name="Arantes T."/>
            <person name="Assis F."/>
            <person name="Boratto P."/>
            <person name="Andrade M."/>
            <person name="Kroon E.G."/>
            <person name="Ribeiro B."/>
            <person name="Bergier I."/>
            <person name="Seligmann H."/>
            <person name="Ghigo E."/>
            <person name="Colson P."/>
            <person name="Levasseur A."/>
            <person name="Kroemer G."/>
            <person name="Raoult D."/>
            <person name="La Scola B."/>
        </authorList>
    </citation>
    <scope>NUCLEOTIDE SEQUENCE [LARGE SCALE GENOMIC DNA]</scope>
    <source>
        <strain evidence="2">Soda lake</strain>
    </source>
</reference>
<reference evidence="2" key="1">
    <citation type="submission" date="2017-01" db="EMBL/GenBank/DDBJ databases">
        <authorList>
            <person name="Assis F.L."/>
            <person name="Abrahao J.S."/>
            <person name="Silva L."/>
            <person name="Khalil J.B."/>
            <person name="Rodrigues R."/>
            <person name="Silva L.S."/>
            <person name="Arantes T."/>
            <person name="Boratto P."/>
            <person name="Andrade M."/>
            <person name="Kroon E.G."/>
            <person name="Ribeiro B."/>
            <person name="Bergier I."/>
            <person name="Seligmann H."/>
            <person name="Ghigo E."/>
            <person name="Colson P."/>
            <person name="Levasseur A."/>
            <person name="Raoult D."/>
            <person name="Scola B.L."/>
        </authorList>
    </citation>
    <scope>NUCLEOTIDE SEQUENCE</scope>
    <source>
        <strain evidence="2">Soda lake</strain>
    </source>
</reference>
<proteinExistence type="predicted"/>
<name>A0A6N1P4M1_9VIRU</name>
<protein>
    <submittedName>
        <fullName evidence="2">Putative orfan</fullName>
    </submittedName>
</protein>
<dbReference type="GeneID" id="80519359"/>
<evidence type="ECO:0000256" key="1">
    <source>
        <dbReference type="SAM" id="MobiDB-lite"/>
    </source>
</evidence>
<evidence type="ECO:0000313" key="2">
    <source>
        <dbReference type="EMBL" id="QKU35911.1"/>
    </source>
</evidence>
<dbReference type="EMBL" id="KY523104">
    <property type="protein sequence ID" value="QKU35911.1"/>
    <property type="molecule type" value="Genomic_DNA"/>
</dbReference>
<organism evidence="2">
    <name type="scientific">Tupanvirus soda lake</name>
    <dbReference type="NCBI Taxonomy" id="2126985"/>
    <lineage>
        <taxon>Viruses</taxon>
        <taxon>Varidnaviria</taxon>
        <taxon>Bamfordvirae</taxon>
        <taxon>Nucleocytoviricota</taxon>
        <taxon>Megaviricetes</taxon>
        <taxon>Imitervirales</taxon>
        <taxon>Mimiviridae</taxon>
        <taxon>Megamimivirinae</taxon>
        <taxon>Tupanvirus</taxon>
        <taxon>Tupanvirus salinum</taxon>
    </lineage>
</organism>
<dbReference type="KEGG" id="vg:80519359"/>
<accession>A0A6N1P4M1</accession>
<feature type="region of interest" description="Disordered" evidence="1">
    <location>
        <begin position="105"/>
        <end position="173"/>
    </location>
</feature>